<evidence type="ECO:0000313" key="2">
    <source>
        <dbReference type="Proteomes" id="UP001156932"/>
    </source>
</evidence>
<accession>A0A9E9A687</accession>
<organism evidence="1 2">
    <name type="scientific">Methanophagales virus GBV303</name>
    <dbReference type="NCBI Taxonomy" id="2986514"/>
    <lineage>
        <taxon>Viruses</taxon>
        <taxon>Viruses incertae sedis</taxon>
        <taxon>Itzamnaviridae</taxon>
        <taxon>Demiitzamnavirus</taxon>
        <taxon>Demiitzamnavirus mexicoense</taxon>
    </lineage>
</organism>
<sequence length="145" mass="17024">MRKSQAGNGRYGKEDDAKMALKYKPTTAKYRGRTKTLYIYYESRDRVRGGKVRWKPHVKRVYISGTVIEIKRGTFENRFGKRVHGLKIIYENPRRAFTAHRRGKRYKVSKATVKVTKVVELPKDARNVRIHTRKSEVEPTLMNVL</sequence>
<gene>
    <name evidence="1" type="ORF">NNKAGPMP_00005</name>
</gene>
<name>A0A9E9A687_9VIRU</name>
<reference evidence="1 2" key="1">
    <citation type="submission" date="2022-10" db="EMBL/GenBank/DDBJ databases">
        <title>Evolutionary Diversification of Methanotrophic Ca. Methanophagales (ANME-1) and Their Expansive Virome.</title>
        <authorList>
            <person name="Laso-Perez R."/>
            <person name="Wu F."/>
            <person name="Cremiere A."/>
            <person name="Speth D.R."/>
            <person name="Magyar J.S."/>
            <person name="Krupovic M."/>
            <person name="Orphan V.J."/>
        </authorList>
    </citation>
    <scope>NUCLEOTIDE SEQUENCE [LARGE SCALE GENOMIC DNA]</scope>
</reference>
<dbReference type="EMBL" id="OP880254">
    <property type="protein sequence ID" value="WAE39641.1"/>
    <property type="molecule type" value="Genomic_DNA"/>
</dbReference>
<proteinExistence type="predicted"/>
<dbReference type="Proteomes" id="UP001156932">
    <property type="component" value="Segment"/>
</dbReference>
<protein>
    <submittedName>
        <fullName evidence="1">Uncharacterized protein</fullName>
    </submittedName>
</protein>
<keyword evidence="2" id="KW-1185">Reference proteome</keyword>
<evidence type="ECO:0000313" key="1">
    <source>
        <dbReference type="EMBL" id="WAE39641.1"/>
    </source>
</evidence>